<proteinExistence type="predicted"/>
<sequence length="321" mass="34225">MNSAHFKRLAASTLLMLSTVSQVHASELFPVLAANKTVGVQVKIQNFTAADAEQIKAAGFGFVRLGVWTNSLGSSAYQKQISDAFAAAKSAELPVLMTVRSTKPLTPKPGDTNELAAAGELFANSVVALEQSYSTQLVAIEIWNEPDLGKYWPTGNFDTTFAPFMSAMCHSLGQKPQTTPLVGFGFAKAPSPGSASTEALSKIVSDYPKCLSAISYHPYGLSDTQIGNVQAFIQQTFHLPGVISEWGVPSLITNGGVNGQASKVGTFISGVKKLNIPLTSLYEWKNSETGGNDRERNFGLMTSDGQEKPAKMATKALLNPQ</sequence>
<comment type="caution">
    <text evidence="3">The sequence shown here is derived from an EMBL/GenBank/DDBJ whole genome shotgun (WGS) entry which is preliminary data.</text>
</comment>
<keyword evidence="2" id="KW-0732">Signal</keyword>
<accession>A0A7X2RRI1</accession>
<evidence type="ECO:0000256" key="2">
    <source>
        <dbReference type="SAM" id="SignalP"/>
    </source>
</evidence>
<name>A0A7X2RRI1_9PSED</name>
<dbReference type="InterPro" id="IPR017853">
    <property type="entry name" value="GH"/>
</dbReference>
<evidence type="ECO:0000256" key="1">
    <source>
        <dbReference type="SAM" id="MobiDB-lite"/>
    </source>
</evidence>
<keyword evidence="4" id="KW-1185">Reference proteome</keyword>
<gene>
    <name evidence="3" type="ORF">GIR22_11090</name>
</gene>
<dbReference type="OrthoDB" id="9774262at2"/>
<dbReference type="GO" id="GO:0016787">
    <property type="term" value="F:hydrolase activity"/>
    <property type="evidence" value="ECO:0007669"/>
    <property type="project" value="UniProtKB-KW"/>
</dbReference>
<reference evidence="3 4" key="1">
    <citation type="submission" date="2019-11" db="EMBL/GenBank/DDBJ databases">
        <title>Pseudmonas karstica sp. nov. and Pseudomonas spelaei sp. nov. from caves.</title>
        <authorList>
            <person name="Zeman M."/>
        </authorList>
    </citation>
    <scope>NUCLEOTIDE SEQUENCE [LARGE SCALE GENOMIC DNA]</scope>
    <source>
        <strain evidence="3 4">CCM 7891</strain>
    </source>
</reference>
<feature type="chain" id="PRO_5031424231" evidence="2">
    <location>
        <begin position="26"/>
        <end position="321"/>
    </location>
</feature>
<organism evidence="3 4">
    <name type="scientific">Pseudomonas karstica</name>
    <dbReference type="NCBI Taxonomy" id="1055468"/>
    <lineage>
        <taxon>Bacteria</taxon>
        <taxon>Pseudomonadati</taxon>
        <taxon>Pseudomonadota</taxon>
        <taxon>Gammaproteobacteria</taxon>
        <taxon>Pseudomonadales</taxon>
        <taxon>Pseudomonadaceae</taxon>
        <taxon>Pseudomonas</taxon>
    </lineage>
</organism>
<dbReference type="SUPFAM" id="SSF51445">
    <property type="entry name" value="(Trans)glycosidases"/>
    <property type="match status" value="1"/>
</dbReference>
<feature type="signal peptide" evidence="2">
    <location>
        <begin position="1"/>
        <end position="25"/>
    </location>
</feature>
<dbReference type="Gene3D" id="3.20.20.80">
    <property type="entry name" value="Glycosidases"/>
    <property type="match status" value="1"/>
</dbReference>
<feature type="region of interest" description="Disordered" evidence="1">
    <location>
        <begin position="292"/>
        <end position="321"/>
    </location>
</feature>
<evidence type="ECO:0000313" key="3">
    <source>
        <dbReference type="EMBL" id="MTD19668.1"/>
    </source>
</evidence>
<dbReference type="AlphaFoldDB" id="A0A7X2RRI1"/>
<dbReference type="RefSeq" id="WP_154743361.1">
    <property type="nucleotide sequence ID" value="NZ_JBHSTG010000001.1"/>
</dbReference>
<dbReference type="EMBL" id="WLYI01000012">
    <property type="protein sequence ID" value="MTD19668.1"/>
    <property type="molecule type" value="Genomic_DNA"/>
</dbReference>
<evidence type="ECO:0000313" key="4">
    <source>
        <dbReference type="Proteomes" id="UP000431485"/>
    </source>
</evidence>
<protein>
    <submittedName>
        <fullName evidence="3">Glycosyl hydrolase family 5</fullName>
    </submittedName>
</protein>
<dbReference type="Proteomes" id="UP000431485">
    <property type="component" value="Unassembled WGS sequence"/>
</dbReference>
<keyword evidence="3" id="KW-0378">Hydrolase</keyword>